<keyword evidence="3 6" id="KW-1133">Transmembrane helix</keyword>
<dbReference type="RefSeq" id="WP_220113219.1">
    <property type="nucleotide sequence ID" value="NZ_JAHZSV010000007.1"/>
</dbReference>
<evidence type="ECO:0000256" key="4">
    <source>
        <dbReference type="ARBA" id="ARBA00023136"/>
    </source>
</evidence>
<dbReference type="Proteomes" id="UP001196136">
    <property type="component" value="Unassembled WGS sequence"/>
</dbReference>
<reference evidence="8 9" key="1">
    <citation type="submission" date="2021-08" db="EMBL/GenBank/DDBJ databases">
        <title>Muricauda profundi sp. nov., a marine bacterium isolated from deep seawater of the Mariana Trench.</title>
        <authorList>
            <person name="Wei Y."/>
        </authorList>
    </citation>
    <scope>NUCLEOTIDE SEQUENCE [LARGE SCALE GENOMIC DNA]</scope>
    <source>
        <strain evidence="8 9">W52</strain>
    </source>
</reference>
<comment type="subcellular location">
    <subcellularLocation>
        <location evidence="1">Membrane</location>
        <topology evidence="1">Single-pass membrane protein</topology>
    </subcellularLocation>
</comment>
<keyword evidence="9" id="KW-1185">Reference proteome</keyword>
<evidence type="ECO:0000256" key="6">
    <source>
        <dbReference type="SAM" id="Phobius"/>
    </source>
</evidence>
<keyword evidence="2 6" id="KW-0812">Transmembrane</keyword>
<sequence length="1659" mass="183820">MKDNKWNRKRILRLVGKSILVLLILFIILVVIIRTPWAQNIIVSKLTDYVSGKTNTKVEVERVFITFSGNIMAEGIYLEDKQGDTLLYSQEIQMDLPIYPLLFKNELSIDDVDSKNLVANIRRGTDAESFNFAFLIDAFATSDTTSVSEPMSISLGDFQFTDWKVRYDDTYLGTKINLNLGEMQVEVTEFDLDEMNFGIDDFVLKDSQLSYEQTHSPPTSDDTSTSTPPKISIDGIQLDKVELVYNSDPDDIQTRLQLSKFDLTELAVDVSKNSYKTDEIALKNSNIILNLNQAKDTIKSQQENSPFQWPEIELQANQLDLESNTLRFTRNGAKQNDSIFNPDAFTINELTFKADDLNYAPSDLAIELEAFSFRESSGIALQQLGFKTSITDTKAVISNLALRLNQSSLNANADIRYESLDNALDNPQNSTLQIGLNQLHVQPADIQSFLPKLQKNDYINALAQHAITGSVKANGSLKVVDEFDTQLEWGSSSIVMQGSLSNIMEMDSLTYNLKNIDIKSTEKDIRPFISKDSVGFTIPENIALTGTLKGDLESLRTKSVLRIPEGRINLNALANFGNQKRFDGTISTDSLQLGALLQNKNIGAISLELKGSGSGTELADMDAQVKGTVSQLQLNQYEYNHIQLEGELNNGTGQVALAIADENLDLTADTSIDFTSENNAITFTLNIDGADLRKLGFTRDDIKIAGDIEGSYNGRSNNYKVNTSIKNGIAVSDNKQFQIAPILLNAHVRDSITDATVESGFINGGLYSNASPDRIRTALKKQLENYFSNDSTLSADLDDVEARLDLALKPTPIISKVFFNGVEDLDSLNIDADFNSKTKKLDGKISVPKFTYAGSTVDSLEVNLKGDSTNLNFYAGLKNFEYDPILLKRTHIEGNLKNKELVLDFSSVNDTTQIMHISSELVFKKDTISLHISPKNLLLNKKSWEIPNDNKIVMAESYTEFQNLVLSRNGQKLEVSTTVPQMENEHIGIIFENFQLQTFLSLLNPEEALAKGTVQGNFVILNPYEATGLVSKMDISDFRLMRNPLGSLSLNASSKSLSDYDFDLKLSGGGADLTLTGGYVARQNGSDLNMDLDIQKFETSIIQGFLKDEISDPSGYFSGHMKVGGTLNDPTYSGTLNFNDVGLTLSAFKTNLSIKEQTLNLNEEEIIFDDFRINDTNKGTLVLDGTIFTDELLNPRFDLSIQADKFTMLDSKKGDNELVYGKAIVDTELEVTGDLELPIINGKLTIGDATDLTYLVPKTQYEIQEREGVVIFVNRENPDAILTRNTGETTNSIFEGMDISTTLQISDEAVFTIILDDRTGDMLQASGNATLNLNIDPNQSIRLSGRLDLNSGFYKTSLYNLVNREFTINDGSNVVWSGDPYNATLDVTATYEVETSAAPLMSSISYGQDTGISGQYQRPAKFLVYLMVDGEITAPEISFALDMPENVQGSYGGGVYGRIQQLNEQESELNKQVFSLLALNRFYPTSGSDGSNGGAVAIARDNVNKVLSSELNSISNKIMGNTGLELDFDLDSFQENQGDGYQNRTQLNINASKKLFDDRFIVTAGSAVDVEGKSSSSDTATPVIGNVTLEYLLNEEGTYRLKGFRRQEYQNVIDGQLIVTGLAFIFNREFNKFSQLFSPIKPKTKEEEINEKDNDKKKP</sequence>
<name>A0ABS7EPV8_9FLAO</name>
<keyword evidence="4 6" id="KW-0472">Membrane</keyword>
<dbReference type="EMBL" id="JAHZSV010000007">
    <property type="protein sequence ID" value="MBW8199617.1"/>
    <property type="molecule type" value="Genomic_DNA"/>
</dbReference>
<evidence type="ECO:0000313" key="8">
    <source>
        <dbReference type="EMBL" id="MBW8199617.1"/>
    </source>
</evidence>
<organism evidence="8 9">
    <name type="scientific">Flagellimonas abyssi</name>
    <dbReference type="NCBI Taxonomy" id="2864871"/>
    <lineage>
        <taxon>Bacteria</taxon>
        <taxon>Pseudomonadati</taxon>
        <taxon>Bacteroidota</taxon>
        <taxon>Flavobacteriia</taxon>
        <taxon>Flavobacteriales</taxon>
        <taxon>Flavobacteriaceae</taxon>
        <taxon>Flagellimonas</taxon>
    </lineage>
</organism>
<evidence type="ECO:0000256" key="5">
    <source>
        <dbReference type="SAM" id="MobiDB-lite"/>
    </source>
</evidence>
<accession>A0ABS7EPV8</accession>
<evidence type="ECO:0000313" key="9">
    <source>
        <dbReference type="Proteomes" id="UP001196136"/>
    </source>
</evidence>
<evidence type="ECO:0000259" key="7">
    <source>
        <dbReference type="Pfam" id="PF04357"/>
    </source>
</evidence>
<proteinExistence type="predicted"/>
<protein>
    <submittedName>
        <fullName evidence="8">Translocation/assembly module TamB</fullName>
    </submittedName>
</protein>
<dbReference type="InterPro" id="IPR007452">
    <property type="entry name" value="TamB_C"/>
</dbReference>
<evidence type="ECO:0000256" key="1">
    <source>
        <dbReference type="ARBA" id="ARBA00004167"/>
    </source>
</evidence>
<comment type="caution">
    <text evidence="8">The sequence shown here is derived from an EMBL/GenBank/DDBJ whole genome shotgun (WGS) entry which is preliminary data.</text>
</comment>
<feature type="transmembrane region" description="Helical" evidence="6">
    <location>
        <begin position="12"/>
        <end position="33"/>
    </location>
</feature>
<feature type="domain" description="Translocation and assembly module TamB C-terminal" evidence="7">
    <location>
        <begin position="1171"/>
        <end position="1630"/>
    </location>
</feature>
<dbReference type="Pfam" id="PF04357">
    <property type="entry name" value="TamB"/>
    <property type="match status" value="1"/>
</dbReference>
<gene>
    <name evidence="8" type="ORF">K1F36_07240</name>
</gene>
<feature type="compositionally biased region" description="Low complexity" evidence="5">
    <location>
        <begin position="216"/>
        <end position="229"/>
    </location>
</feature>
<evidence type="ECO:0000256" key="3">
    <source>
        <dbReference type="ARBA" id="ARBA00022989"/>
    </source>
</evidence>
<evidence type="ECO:0000256" key="2">
    <source>
        <dbReference type="ARBA" id="ARBA00022692"/>
    </source>
</evidence>
<feature type="region of interest" description="Disordered" evidence="5">
    <location>
        <begin position="211"/>
        <end position="231"/>
    </location>
</feature>